<name>A0A0K9NQ57_ZOSMR</name>
<feature type="region of interest" description="Disordered" evidence="4">
    <location>
        <begin position="462"/>
        <end position="548"/>
    </location>
</feature>
<feature type="compositionally biased region" description="Low complexity" evidence="4">
    <location>
        <begin position="501"/>
        <end position="512"/>
    </location>
</feature>
<keyword evidence="2 3" id="KW-0040">ANK repeat</keyword>
<dbReference type="EMBL" id="LFYR01001977">
    <property type="protein sequence ID" value="KMZ58202.1"/>
    <property type="molecule type" value="Genomic_DNA"/>
</dbReference>
<evidence type="ECO:0000256" key="2">
    <source>
        <dbReference type="ARBA" id="ARBA00023043"/>
    </source>
</evidence>
<dbReference type="PANTHER" id="PTHR24126">
    <property type="entry name" value="ANKYRIN REPEAT, PH AND SEC7 DOMAIN CONTAINING PROTEIN SECG-RELATED"/>
    <property type="match status" value="1"/>
</dbReference>
<feature type="repeat" description="ANK" evidence="3">
    <location>
        <begin position="218"/>
        <end position="250"/>
    </location>
</feature>
<feature type="compositionally biased region" description="Polar residues" evidence="4">
    <location>
        <begin position="578"/>
        <end position="587"/>
    </location>
</feature>
<gene>
    <name evidence="5" type="ORF">ZOSMA_79G00450</name>
</gene>
<reference evidence="6" key="1">
    <citation type="journal article" date="2016" name="Nature">
        <title>The genome of the seagrass Zostera marina reveals angiosperm adaptation to the sea.</title>
        <authorList>
            <person name="Olsen J.L."/>
            <person name="Rouze P."/>
            <person name="Verhelst B."/>
            <person name="Lin Y.-C."/>
            <person name="Bayer T."/>
            <person name="Collen J."/>
            <person name="Dattolo E."/>
            <person name="De Paoli E."/>
            <person name="Dittami S."/>
            <person name="Maumus F."/>
            <person name="Michel G."/>
            <person name="Kersting A."/>
            <person name="Lauritano C."/>
            <person name="Lohaus R."/>
            <person name="Toepel M."/>
            <person name="Tonon T."/>
            <person name="Vanneste K."/>
            <person name="Amirebrahimi M."/>
            <person name="Brakel J."/>
            <person name="Bostroem C."/>
            <person name="Chovatia M."/>
            <person name="Grimwood J."/>
            <person name="Jenkins J.W."/>
            <person name="Jueterbock A."/>
            <person name="Mraz A."/>
            <person name="Stam W.T."/>
            <person name="Tice H."/>
            <person name="Bornberg-Bauer E."/>
            <person name="Green P.J."/>
            <person name="Pearson G.A."/>
            <person name="Procaccini G."/>
            <person name="Duarte C.M."/>
            <person name="Schmutz J."/>
            <person name="Reusch T.B.H."/>
            <person name="Van de Peer Y."/>
        </authorList>
    </citation>
    <scope>NUCLEOTIDE SEQUENCE [LARGE SCALE GENOMIC DNA]</scope>
    <source>
        <strain evidence="6">cv. Finnish</strain>
    </source>
</reference>
<dbReference type="OrthoDB" id="5314041at2759"/>
<evidence type="ECO:0000313" key="5">
    <source>
        <dbReference type="EMBL" id="KMZ58202.1"/>
    </source>
</evidence>
<dbReference type="Pfam" id="PF12796">
    <property type="entry name" value="Ank_2"/>
    <property type="match status" value="2"/>
</dbReference>
<evidence type="ECO:0000256" key="4">
    <source>
        <dbReference type="SAM" id="MobiDB-lite"/>
    </source>
</evidence>
<dbReference type="Gene3D" id="1.25.40.20">
    <property type="entry name" value="Ankyrin repeat-containing domain"/>
    <property type="match status" value="1"/>
</dbReference>
<dbReference type="InterPro" id="IPR002110">
    <property type="entry name" value="Ankyrin_rpt"/>
</dbReference>
<feature type="region of interest" description="Disordered" evidence="4">
    <location>
        <begin position="618"/>
        <end position="690"/>
    </location>
</feature>
<dbReference type="OMA" id="LLECECR"/>
<dbReference type="PANTHER" id="PTHR24126:SF40">
    <property type="entry name" value="ANKYRIN REPEAT FAMILY PROTEIN"/>
    <property type="match status" value="1"/>
</dbReference>
<evidence type="ECO:0000256" key="1">
    <source>
        <dbReference type="ARBA" id="ARBA00022737"/>
    </source>
</evidence>
<feature type="compositionally biased region" description="Low complexity" evidence="4">
    <location>
        <begin position="659"/>
        <end position="670"/>
    </location>
</feature>
<accession>A0A0K9NQ57</accession>
<dbReference type="STRING" id="29655.A0A0K9NQ57"/>
<dbReference type="PROSITE" id="PS50297">
    <property type="entry name" value="ANK_REP_REGION"/>
    <property type="match status" value="1"/>
</dbReference>
<keyword evidence="1" id="KW-0677">Repeat</keyword>
<dbReference type="SMART" id="SM00248">
    <property type="entry name" value="ANK"/>
    <property type="match status" value="8"/>
</dbReference>
<dbReference type="SUPFAM" id="SSF48403">
    <property type="entry name" value="Ankyrin repeat"/>
    <property type="match status" value="1"/>
</dbReference>
<evidence type="ECO:0000256" key="3">
    <source>
        <dbReference type="PROSITE-ProRule" id="PRU00023"/>
    </source>
</evidence>
<proteinExistence type="predicted"/>
<keyword evidence="6" id="KW-1185">Reference proteome</keyword>
<organism evidence="5 6">
    <name type="scientific">Zostera marina</name>
    <name type="common">Eelgrass</name>
    <dbReference type="NCBI Taxonomy" id="29655"/>
    <lineage>
        <taxon>Eukaryota</taxon>
        <taxon>Viridiplantae</taxon>
        <taxon>Streptophyta</taxon>
        <taxon>Embryophyta</taxon>
        <taxon>Tracheophyta</taxon>
        <taxon>Spermatophyta</taxon>
        <taxon>Magnoliopsida</taxon>
        <taxon>Liliopsida</taxon>
        <taxon>Zosteraceae</taxon>
        <taxon>Zostera</taxon>
    </lineage>
</organism>
<comment type="caution">
    <text evidence="5">The sequence shown here is derived from an EMBL/GenBank/DDBJ whole genome shotgun (WGS) entry which is preliminary data.</text>
</comment>
<feature type="compositionally biased region" description="Basic and acidic residues" evidence="4">
    <location>
        <begin position="563"/>
        <end position="577"/>
    </location>
</feature>
<dbReference type="InterPro" id="IPR036770">
    <property type="entry name" value="Ankyrin_rpt-contain_sf"/>
</dbReference>
<dbReference type="Proteomes" id="UP000036987">
    <property type="component" value="Unassembled WGS sequence"/>
</dbReference>
<sequence length="706" mass="76788">MAPSYFPLRWESTGDQWWYASPIDWAAANGHYDLVRELLHIDPNLLIKLTSLRRIRRLETVWDDDSAYADVARCRSNVARSLLSECEISPGDNSLIKTGYGGWLVYTAASAGDMGFVHDLLQRDPLLVFGEGEFGVTDILYAAARSNSCDVFQLLFDFSMSPRSLRDVEMTGTNEDALLFRSEMITRALHAAARGGSWEILRDLLRNCRDILLYRDIHGSTVLHAAAARGRTDVVKNLVASFDIIDSKDDQGNTSFHVAAFRGHLQCLQALILASPPAMSLTNSMGDTFLHIALAGFRTPGFRRLDRQMDLIKELINGSLVNIEEIVNYRNNEGRTVLHMAVGNLHGELVSLLLGTKSINLNVQDHNGMTPLDLLNKRPRSATSDILIKRLISAGGLSNSSNCNIAKNSAICNRSYRRKSSQGRGILNSPGTSFRISDAEIFLYTGITTSSEGICKDIGSGGTGTTGSAVGSGRPSSCSSIGKNDMNILPEETGETKKKPSSSMSSATSRLKTLLRWPLKREKKKAKTPLSLSAPTTGTDDDCSAGSLKNLSRKKDEYLQNLIRKEDNPTSLRERFSKTSSLQNNKRTLAVRTSTSPSSKKKLTASLTQGVIQSMPHLAPQVKSSSSSSSTPAPVPVDGSSMISASSTEMDIVGEEEPSSSSASSMANSSTKPELVKGNKNTKSRTHYFCFGPHGLNVDEACSSGK</sequence>
<evidence type="ECO:0000313" key="6">
    <source>
        <dbReference type="Proteomes" id="UP000036987"/>
    </source>
</evidence>
<feature type="repeat" description="ANK" evidence="3">
    <location>
        <begin position="333"/>
        <end position="366"/>
    </location>
</feature>
<dbReference type="PROSITE" id="PS50088">
    <property type="entry name" value="ANK_REPEAT"/>
    <property type="match status" value="2"/>
</dbReference>
<dbReference type="Pfam" id="PF00023">
    <property type="entry name" value="Ank"/>
    <property type="match status" value="1"/>
</dbReference>
<protein>
    <submittedName>
        <fullName evidence="5">Putative Ankyrin repeat-containing protein</fullName>
    </submittedName>
</protein>
<feature type="region of interest" description="Disordered" evidence="4">
    <location>
        <begin position="563"/>
        <end position="605"/>
    </location>
</feature>
<feature type="compositionally biased region" description="Low complexity" evidence="4">
    <location>
        <begin position="593"/>
        <end position="605"/>
    </location>
</feature>
<dbReference type="AlphaFoldDB" id="A0A0K9NQ57"/>